<sequence>MNDKTFATVEILITSDVLSRYKISRSTLYFWSTPSRMPAYFSQPFPKPRINGSPKRWRLSDLLEWEEKVGIKPDYDQSASQDGSAIPQANVADHQCSHEGYTVP</sequence>
<accession>A0A8F8B0G1</accession>
<proteinExistence type="predicted"/>
<evidence type="ECO:0000256" key="1">
    <source>
        <dbReference type="SAM" id="MobiDB-lite"/>
    </source>
</evidence>
<dbReference type="EMBL" id="CP035676">
    <property type="protein sequence ID" value="QXY85756.1"/>
    <property type="molecule type" value="Genomic_DNA"/>
</dbReference>
<organism evidence="2">
    <name type="scientific">Salmonella bongori</name>
    <dbReference type="NCBI Taxonomy" id="54736"/>
    <lineage>
        <taxon>Bacteria</taxon>
        <taxon>Pseudomonadati</taxon>
        <taxon>Pseudomonadota</taxon>
        <taxon>Gammaproteobacteria</taxon>
        <taxon>Enterobacterales</taxon>
        <taxon>Enterobacteriaceae</taxon>
        <taxon>Salmonella</taxon>
    </lineage>
</organism>
<protein>
    <recommendedName>
        <fullName evidence="3">AlpA family phage regulatory protein</fullName>
    </recommendedName>
</protein>
<evidence type="ECO:0000313" key="2">
    <source>
        <dbReference type="EMBL" id="QXY85756.1"/>
    </source>
</evidence>
<name>A0A8F8B0G1_SALBN</name>
<feature type="region of interest" description="Disordered" evidence="1">
    <location>
        <begin position="74"/>
        <end position="104"/>
    </location>
</feature>
<gene>
    <name evidence="2" type="ORF">EWI73_18400</name>
</gene>
<reference evidence="2" key="1">
    <citation type="submission" date="2019-02" db="EMBL/GenBank/DDBJ databases">
        <title>Average Nucleotide Identity (ANI) for Rapid Identification of Enteric Bacteria using Whole Genome Sequence (WGS).</title>
        <authorList>
            <person name="Dinsmore B."/>
            <person name="Lane C."/>
            <person name="Rowe L."/>
        </authorList>
    </citation>
    <scope>NUCLEOTIDE SEQUENCE</scope>
    <source>
        <strain evidence="2">04-0440</strain>
    </source>
</reference>
<dbReference type="AlphaFoldDB" id="A0A8F8B0G1"/>
<evidence type="ECO:0008006" key="3">
    <source>
        <dbReference type="Google" id="ProtNLM"/>
    </source>
</evidence>